<dbReference type="Proteomes" id="UP001476247">
    <property type="component" value="Unassembled WGS sequence"/>
</dbReference>
<dbReference type="EMBL" id="BAABUJ010000009">
    <property type="protein sequence ID" value="GAA5798010.1"/>
    <property type="molecule type" value="Genomic_DNA"/>
</dbReference>
<organism evidence="1 2">
    <name type="scientific">Helicostylum pulchrum</name>
    <dbReference type="NCBI Taxonomy" id="562976"/>
    <lineage>
        <taxon>Eukaryota</taxon>
        <taxon>Fungi</taxon>
        <taxon>Fungi incertae sedis</taxon>
        <taxon>Mucoromycota</taxon>
        <taxon>Mucoromycotina</taxon>
        <taxon>Mucoromycetes</taxon>
        <taxon>Mucorales</taxon>
        <taxon>Mucorineae</taxon>
        <taxon>Mucoraceae</taxon>
        <taxon>Helicostylum</taxon>
    </lineage>
</organism>
<sequence>MKMYKSLIPRQHPEPQTEPQIENNYWEVGNEENMFVIRNYCMTHINGRDMLDAATCLEEGETFDICGEQTVISQKRQNFPHHKRNNNNNNLFTLFVHLSKNYHNGEIVQADVKVEEVVEDTERLLQLYM</sequence>
<evidence type="ECO:0000313" key="1">
    <source>
        <dbReference type="EMBL" id="GAA5798010.1"/>
    </source>
</evidence>
<proteinExistence type="predicted"/>
<accession>A0ABP9XUN1</accession>
<keyword evidence="2" id="KW-1185">Reference proteome</keyword>
<name>A0ABP9XUN1_9FUNG</name>
<gene>
    <name evidence="1" type="ORF">HPULCUR_003408</name>
</gene>
<comment type="caution">
    <text evidence="1">The sequence shown here is derived from an EMBL/GenBank/DDBJ whole genome shotgun (WGS) entry which is preliminary data.</text>
</comment>
<evidence type="ECO:0000313" key="2">
    <source>
        <dbReference type="Proteomes" id="UP001476247"/>
    </source>
</evidence>
<reference evidence="1 2" key="1">
    <citation type="submission" date="2024-04" db="EMBL/GenBank/DDBJ databases">
        <title>genome sequences of Mucor flavus KT1a and Helicostylum pulchrum KT1b strains isolation_sourced from the surface of a dry-aged beef.</title>
        <authorList>
            <person name="Toyotome T."/>
            <person name="Hosono M."/>
            <person name="Torimaru M."/>
            <person name="Fukuda K."/>
            <person name="Mikami N."/>
        </authorList>
    </citation>
    <scope>NUCLEOTIDE SEQUENCE [LARGE SCALE GENOMIC DNA]</scope>
    <source>
        <strain evidence="1 2">KT1b</strain>
    </source>
</reference>
<protein>
    <submittedName>
        <fullName evidence="1">Uncharacterized protein</fullName>
    </submittedName>
</protein>